<proteinExistence type="predicted"/>
<dbReference type="AlphaFoldDB" id="A0A7J9HYR0"/>
<dbReference type="EMBL" id="JABFAD010000012">
    <property type="protein sequence ID" value="MBA0814793.1"/>
    <property type="molecule type" value="Genomic_DNA"/>
</dbReference>
<gene>
    <name evidence="1" type="ORF">Gohar_020599</name>
</gene>
<organism evidence="1 2">
    <name type="scientific">Gossypium harknessii</name>
    <dbReference type="NCBI Taxonomy" id="34285"/>
    <lineage>
        <taxon>Eukaryota</taxon>
        <taxon>Viridiplantae</taxon>
        <taxon>Streptophyta</taxon>
        <taxon>Embryophyta</taxon>
        <taxon>Tracheophyta</taxon>
        <taxon>Spermatophyta</taxon>
        <taxon>Magnoliopsida</taxon>
        <taxon>eudicotyledons</taxon>
        <taxon>Gunneridae</taxon>
        <taxon>Pentapetalae</taxon>
        <taxon>rosids</taxon>
        <taxon>malvids</taxon>
        <taxon>Malvales</taxon>
        <taxon>Malvaceae</taxon>
        <taxon>Malvoideae</taxon>
        <taxon>Gossypium</taxon>
    </lineage>
</organism>
<evidence type="ECO:0000313" key="2">
    <source>
        <dbReference type="Proteomes" id="UP000593560"/>
    </source>
</evidence>
<comment type="caution">
    <text evidence="1">The sequence shown here is derived from an EMBL/GenBank/DDBJ whole genome shotgun (WGS) entry which is preliminary data.</text>
</comment>
<keyword evidence="2" id="KW-1185">Reference proteome</keyword>
<protein>
    <submittedName>
        <fullName evidence="1">Uncharacterized protein</fullName>
    </submittedName>
</protein>
<name>A0A7J9HYR0_9ROSI</name>
<reference evidence="1 2" key="1">
    <citation type="journal article" date="2019" name="Genome Biol. Evol.">
        <title>Insights into the evolution of the New World diploid cottons (Gossypium, subgenus Houzingenia) based on genome sequencing.</title>
        <authorList>
            <person name="Grover C.E."/>
            <person name="Arick M.A. 2nd"/>
            <person name="Thrash A."/>
            <person name="Conover J.L."/>
            <person name="Sanders W.S."/>
            <person name="Peterson D.G."/>
            <person name="Frelichowski J.E."/>
            <person name="Scheffler J.A."/>
            <person name="Scheffler B.E."/>
            <person name="Wendel J.F."/>
        </authorList>
    </citation>
    <scope>NUCLEOTIDE SEQUENCE [LARGE SCALE GENOMIC DNA]</scope>
    <source>
        <strain evidence="1">0</strain>
        <tissue evidence="1">Leaf</tissue>
    </source>
</reference>
<accession>A0A7J9HYR0</accession>
<sequence length="17" mass="1904">MKKGFLNKVENNAAVQI</sequence>
<dbReference type="Proteomes" id="UP000593560">
    <property type="component" value="Unassembled WGS sequence"/>
</dbReference>
<evidence type="ECO:0000313" key="1">
    <source>
        <dbReference type="EMBL" id="MBA0814793.1"/>
    </source>
</evidence>